<evidence type="ECO:0000313" key="5">
    <source>
        <dbReference type="EMBL" id="MDV2911333.1"/>
    </source>
</evidence>
<dbReference type="InterPro" id="IPR031989">
    <property type="entry name" value="DUF5067"/>
</dbReference>
<sequence>MKKSLTLGAVFVSSLILAACGNGNTKKDSSSNKTVTVAKPKEDKYYFKNDELRIHDLKIKITNYKVIPVGEKGNEYGKKPVLAIWYKATNLTNKEIDPNTAWMATFEAYQDNNKNRENKLNVGSLPDQKFLDTQQENIKKNGTVENAVAYELDDNKTPVTLKATQGVGGKELGTKTFKIKEVLTNASSSASSESSETSSVQSTSTSSNSTSEPKDSDMVSVGAGKYSQYNDPNSQTDTPKEEAELEKQVSRMNQSNNDDDKYGKLGEAQQDLEDSMYQKGQDTMNAYLNGMQNAGN</sequence>
<dbReference type="RefSeq" id="WP_317052180.1">
    <property type="nucleotide sequence ID" value="NZ_CP140878.1"/>
</dbReference>
<evidence type="ECO:0000313" key="6">
    <source>
        <dbReference type="Proteomes" id="UP001280415"/>
    </source>
</evidence>
<comment type="caution">
    <text evidence="5">The sequence shown here is derived from an EMBL/GenBank/DDBJ whole genome shotgun (WGS) entry which is preliminary data.</text>
</comment>
<dbReference type="Proteomes" id="UP001280415">
    <property type="component" value="Unassembled WGS sequence"/>
</dbReference>
<dbReference type="InterPro" id="IPR029050">
    <property type="entry name" value="Immunoprotect_excell_Ig-like"/>
</dbReference>
<reference evidence="5" key="2">
    <citation type="submission" date="2023-10" db="EMBL/GenBank/DDBJ databases">
        <authorList>
            <person name="Khurajog B."/>
        </authorList>
    </citation>
    <scope>NUCLEOTIDE SEQUENCE</scope>
    <source>
        <strain evidence="5">BF14</strain>
    </source>
</reference>
<proteinExistence type="predicted"/>
<dbReference type="EMBL" id="JAWJAX010000005">
    <property type="protein sequence ID" value="MDV2911333.1"/>
    <property type="molecule type" value="Genomic_DNA"/>
</dbReference>
<keyword evidence="1 3" id="KW-0732">Signal</keyword>
<evidence type="ECO:0000256" key="1">
    <source>
        <dbReference type="ARBA" id="ARBA00022729"/>
    </source>
</evidence>
<feature type="region of interest" description="Disordered" evidence="2">
    <location>
        <begin position="185"/>
        <end position="270"/>
    </location>
</feature>
<evidence type="ECO:0000256" key="3">
    <source>
        <dbReference type="SAM" id="SignalP"/>
    </source>
</evidence>
<feature type="domain" description="DUF5067" evidence="4">
    <location>
        <begin position="33"/>
        <end position="164"/>
    </location>
</feature>
<reference evidence="5" key="1">
    <citation type="journal article" date="2023" name="PeerJ">
        <title>Selection and evaluation of lactic acid bacteria from chicken feces in Thailand as potential probiotics.</title>
        <authorList>
            <person name="Khurajog B."/>
            <person name="Disastra Y."/>
            <person name="Lawwyne L.D."/>
            <person name="Sirichokchatchawan W."/>
            <person name="Niyomtham W."/>
            <person name="Yindee J."/>
            <person name="Hampson D.J."/>
            <person name="Prapasarakul N."/>
        </authorList>
    </citation>
    <scope>NUCLEOTIDE SEQUENCE</scope>
    <source>
        <strain evidence="5">BF14</strain>
    </source>
</reference>
<feature type="compositionally biased region" description="Polar residues" evidence="2">
    <location>
        <begin position="227"/>
        <end position="237"/>
    </location>
</feature>
<feature type="compositionally biased region" description="Basic and acidic residues" evidence="2">
    <location>
        <begin position="238"/>
        <end position="249"/>
    </location>
</feature>
<feature type="signal peptide" evidence="3">
    <location>
        <begin position="1"/>
        <end position="18"/>
    </location>
</feature>
<dbReference type="Gene3D" id="2.60.40.1240">
    <property type="match status" value="1"/>
</dbReference>
<name>A0AAW8YLK7_PEDAC</name>
<organism evidence="5 6">
    <name type="scientific">Pediococcus acidilactici</name>
    <dbReference type="NCBI Taxonomy" id="1254"/>
    <lineage>
        <taxon>Bacteria</taxon>
        <taxon>Bacillati</taxon>
        <taxon>Bacillota</taxon>
        <taxon>Bacilli</taxon>
        <taxon>Lactobacillales</taxon>
        <taxon>Lactobacillaceae</taxon>
        <taxon>Pediococcus</taxon>
        <taxon>Pediococcus acidilactici group</taxon>
    </lineage>
</organism>
<gene>
    <name evidence="5" type="ORF">R0H03_05610</name>
</gene>
<protein>
    <submittedName>
        <fullName evidence="5">DUF5067 domain-containing protein</fullName>
    </submittedName>
</protein>
<dbReference type="Pfam" id="PF16729">
    <property type="entry name" value="DUF5067"/>
    <property type="match status" value="1"/>
</dbReference>
<accession>A0AAW8YLK7</accession>
<feature type="compositionally biased region" description="Low complexity" evidence="2">
    <location>
        <begin position="185"/>
        <end position="211"/>
    </location>
</feature>
<dbReference type="PROSITE" id="PS51257">
    <property type="entry name" value="PROKAR_LIPOPROTEIN"/>
    <property type="match status" value="1"/>
</dbReference>
<evidence type="ECO:0000259" key="4">
    <source>
        <dbReference type="Pfam" id="PF16729"/>
    </source>
</evidence>
<dbReference type="AlphaFoldDB" id="A0AAW8YLK7"/>
<evidence type="ECO:0000256" key="2">
    <source>
        <dbReference type="SAM" id="MobiDB-lite"/>
    </source>
</evidence>
<feature type="chain" id="PRO_5043589193" evidence="3">
    <location>
        <begin position="19"/>
        <end position="296"/>
    </location>
</feature>